<dbReference type="EMBL" id="SSTG01000123">
    <property type="protein sequence ID" value="THG45702.1"/>
    <property type="molecule type" value="Genomic_DNA"/>
</dbReference>
<keyword evidence="2" id="KW-1185">Reference proteome</keyword>
<organism evidence="1 2">
    <name type="scientific">Muribaculum caecicola</name>
    <dbReference type="NCBI Taxonomy" id="3038144"/>
    <lineage>
        <taxon>Bacteria</taxon>
        <taxon>Pseudomonadati</taxon>
        <taxon>Bacteroidota</taxon>
        <taxon>Bacteroidia</taxon>
        <taxon>Bacteroidales</taxon>
        <taxon>Muribaculaceae</taxon>
        <taxon>Muribaculum</taxon>
    </lineage>
</organism>
<comment type="caution">
    <text evidence="1">The sequence shown here is derived from an EMBL/GenBank/DDBJ whole genome shotgun (WGS) entry which is preliminary data.</text>
</comment>
<protein>
    <submittedName>
        <fullName evidence="1">Uncharacterized protein</fullName>
    </submittedName>
</protein>
<evidence type="ECO:0000313" key="2">
    <source>
        <dbReference type="Proteomes" id="UP000305401"/>
    </source>
</evidence>
<evidence type="ECO:0000313" key="1">
    <source>
        <dbReference type="EMBL" id="THG45702.1"/>
    </source>
</evidence>
<reference evidence="1" key="1">
    <citation type="submission" date="2019-04" db="EMBL/GenBank/DDBJ databases">
        <title>Microbes associate with the intestines of laboratory mice.</title>
        <authorList>
            <person name="Navarre W."/>
            <person name="Wong E."/>
            <person name="Huang K.C."/>
            <person name="Tropini C."/>
            <person name="Ng K."/>
            <person name="Yu B."/>
        </authorList>
    </citation>
    <scope>NUCLEOTIDE SEQUENCE</scope>
    <source>
        <strain evidence="1">NM86_A22</strain>
    </source>
</reference>
<proteinExistence type="predicted"/>
<dbReference type="Proteomes" id="UP000305401">
    <property type="component" value="Unassembled WGS sequence"/>
</dbReference>
<accession>A0AC61S4G9</accession>
<sequence>MFSAAAPFAWAAEKRAFSGVVIDENNEPLVGANIKVDGTLQAAASDLDGRYTLMLPADKPAKIIISYIGYKPVNIDVAPSQNNLTTKLTISSTTMDEVVVIGYGTAKKAALTSSVETISGDELLKIPAMNVDQTLAGQVAGLGVMSTTGDPSSAKEAEIHVRGNIGAPLLVIDGVPRLGTNTTDGEMRLSDLNPDDIESVSILKDAAAAAVYGARAANGVVLVQTKRGNTGGKARVNYRGQFNLQEATYLPKFLNAHDFATLYNRAVAESESDVYTPYDLDAIKSNPNVYGDENMLDYLDKWGHSQRHSVSVSGGVQSVKYFVSGGYASTKGLYSNVSRDRYNYSVKLDADLIQNLTMKSS</sequence>
<gene>
    <name evidence="1" type="ORF">E5990_08715</name>
</gene>
<name>A0AC61S4G9_9BACT</name>